<name>A0A8T3A8T4_DENNO</name>
<comment type="caution">
    <text evidence="2">The sequence shown here is derived from an EMBL/GenBank/DDBJ whole genome shotgun (WGS) entry which is preliminary data.</text>
</comment>
<proteinExistence type="predicted"/>
<protein>
    <submittedName>
        <fullName evidence="2">Uncharacterized protein</fullName>
    </submittedName>
</protein>
<dbReference type="Proteomes" id="UP000829196">
    <property type="component" value="Unassembled WGS sequence"/>
</dbReference>
<evidence type="ECO:0000256" key="1">
    <source>
        <dbReference type="SAM" id="MobiDB-lite"/>
    </source>
</evidence>
<evidence type="ECO:0000313" key="2">
    <source>
        <dbReference type="EMBL" id="KAI0492192.1"/>
    </source>
</evidence>
<sequence>MRETIFTDRVVMGLKNWHMLAKSSLSLKESNTGSSTPTTPSRTHSLSTHSLPLMSYPPAGGSLWTHGHSPSFIASPVAPTALTSSVLNAQSPVNRSSRTAAIQGEASSSCSSSRAWNGGTRIFEFPTRRQELVEIQRVTEEMMGAIGSRGGFEGGEMSFRMWWKQEMISPIGARRTS</sequence>
<gene>
    <name evidence="2" type="ORF">KFK09_026458</name>
</gene>
<accession>A0A8T3A8T4</accession>
<feature type="region of interest" description="Disordered" evidence="1">
    <location>
        <begin position="27"/>
        <end position="52"/>
    </location>
</feature>
<dbReference type="EMBL" id="JAGYWB010000018">
    <property type="protein sequence ID" value="KAI0492192.1"/>
    <property type="molecule type" value="Genomic_DNA"/>
</dbReference>
<keyword evidence="3" id="KW-1185">Reference proteome</keyword>
<dbReference type="OrthoDB" id="1388414at2759"/>
<organism evidence="2 3">
    <name type="scientific">Dendrobium nobile</name>
    <name type="common">Orchid</name>
    <dbReference type="NCBI Taxonomy" id="94219"/>
    <lineage>
        <taxon>Eukaryota</taxon>
        <taxon>Viridiplantae</taxon>
        <taxon>Streptophyta</taxon>
        <taxon>Embryophyta</taxon>
        <taxon>Tracheophyta</taxon>
        <taxon>Spermatophyta</taxon>
        <taxon>Magnoliopsida</taxon>
        <taxon>Liliopsida</taxon>
        <taxon>Asparagales</taxon>
        <taxon>Orchidaceae</taxon>
        <taxon>Epidendroideae</taxon>
        <taxon>Malaxideae</taxon>
        <taxon>Dendrobiinae</taxon>
        <taxon>Dendrobium</taxon>
    </lineage>
</organism>
<evidence type="ECO:0000313" key="3">
    <source>
        <dbReference type="Proteomes" id="UP000829196"/>
    </source>
</evidence>
<feature type="compositionally biased region" description="Low complexity" evidence="1">
    <location>
        <begin position="32"/>
        <end position="52"/>
    </location>
</feature>
<reference evidence="2" key="1">
    <citation type="journal article" date="2022" name="Front. Genet.">
        <title>Chromosome-Scale Assembly of the Dendrobium nobile Genome Provides Insights Into the Molecular Mechanism of the Biosynthesis of the Medicinal Active Ingredient of Dendrobium.</title>
        <authorList>
            <person name="Xu Q."/>
            <person name="Niu S.-C."/>
            <person name="Li K.-L."/>
            <person name="Zheng P.-J."/>
            <person name="Zhang X.-J."/>
            <person name="Jia Y."/>
            <person name="Liu Y."/>
            <person name="Niu Y.-X."/>
            <person name="Yu L.-H."/>
            <person name="Chen D.-F."/>
            <person name="Zhang G.-Q."/>
        </authorList>
    </citation>
    <scope>NUCLEOTIDE SEQUENCE</scope>
    <source>
        <tissue evidence="2">Leaf</tissue>
    </source>
</reference>
<dbReference type="AlphaFoldDB" id="A0A8T3A8T4"/>